<protein>
    <submittedName>
        <fullName evidence="1">Thioesterase</fullName>
    </submittedName>
</protein>
<accession>A0A1Z3NBP7</accession>
<dbReference type="EMBL" id="CP020946">
    <property type="protein sequence ID" value="ASD64888.1"/>
    <property type="molecule type" value="Genomic_DNA"/>
</dbReference>
<evidence type="ECO:0000313" key="2">
    <source>
        <dbReference type="Proteomes" id="UP000197003"/>
    </source>
</evidence>
<dbReference type="AlphaFoldDB" id="A0A1Z3NBP7"/>
<name>A0A1Z3NBP7_BDEBC</name>
<reference evidence="1 2" key="1">
    <citation type="submission" date="2017-04" db="EMBL/GenBank/DDBJ databases">
        <title>Whole genome sequence of Bdellovibrio bacteriovorus strain SSB218315.</title>
        <authorList>
            <person name="Oyedara O."/>
            <person name="Rodriguez-Perez M.A."/>
        </authorList>
    </citation>
    <scope>NUCLEOTIDE SEQUENCE [LARGE SCALE GENOMIC DNA]</scope>
    <source>
        <strain evidence="1 2">SSB218315</strain>
    </source>
</reference>
<dbReference type="Proteomes" id="UP000197003">
    <property type="component" value="Chromosome"/>
</dbReference>
<proteinExistence type="predicted"/>
<dbReference type="OrthoDB" id="7204167at2"/>
<evidence type="ECO:0000313" key="1">
    <source>
        <dbReference type="EMBL" id="ASD64888.1"/>
    </source>
</evidence>
<dbReference type="CDD" id="cd00586">
    <property type="entry name" value="4HBT"/>
    <property type="match status" value="1"/>
</dbReference>
<sequence length="142" mass="16075">MNKVFRTKKTITFRDADPAGIMFFGNIFGFAHDAFEEFIVDAGYTWNEWFGSRDLLIPLRHTESNFLAPFIPGETYEVSVAVASFGETSFKMKYVFTQKDKTHAVVTMVHALVDGKTKQKTTLPSLMKSRLEPYLESTGQGC</sequence>
<gene>
    <name evidence="1" type="ORF">B9G79_15605</name>
</gene>
<organism evidence="1 2">
    <name type="scientific">Bdellovibrio bacteriovorus</name>
    <dbReference type="NCBI Taxonomy" id="959"/>
    <lineage>
        <taxon>Bacteria</taxon>
        <taxon>Pseudomonadati</taxon>
        <taxon>Bdellovibrionota</taxon>
        <taxon>Bdellovibrionia</taxon>
        <taxon>Bdellovibrionales</taxon>
        <taxon>Pseudobdellovibrionaceae</taxon>
        <taxon>Bdellovibrio</taxon>
    </lineage>
</organism>
<dbReference type="RefSeq" id="WP_088566316.1">
    <property type="nucleotide sequence ID" value="NZ_CP020946.1"/>
</dbReference>
<dbReference type="InterPro" id="IPR029069">
    <property type="entry name" value="HotDog_dom_sf"/>
</dbReference>
<dbReference type="Gene3D" id="3.10.129.10">
    <property type="entry name" value="Hotdog Thioesterase"/>
    <property type="match status" value="1"/>
</dbReference>
<dbReference type="Pfam" id="PF13279">
    <property type="entry name" value="4HBT_2"/>
    <property type="match status" value="1"/>
</dbReference>
<dbReference type="SUPFAM" id="SSF54637">
    <property type="entry name" value="Thioesterase/thiol ester dehydrase-isomerase"/>
    <property type="match status" value="1"/>
</dbReference>